<evidence type="ECO:0000313" key="2">
    <source>
        <dbReference type="Proteomes" id="UP001060895"/>
    </source>
</evidence>
<accession>A0ABQ0P4Q9</accession>
<dbReference type="Proteomes" id="UP001060895">
    <property type="component" value="Unassembled WGS sequence"/>
</dbReference>
<sequence length="132" mass="14944">MQEKTMLIDESRAPFIFARREATSDIPLDEQFRRLLEKGASFVLLTHHASDDHRDETHEQRKQRALFLKVIKGRMRALCRGMIVIDGADPVPAPMRLSMAIAGKAFGFPIAFVPDEATAIERGEKLLAQKQE</sequence>
<protein>
    <submittedName>
        <fullName evidence="1">Uncharacterized protein</fullName>
    </submittedName>
</protein>
<keyword evidence="2" id="KW-1185">Reference proteome</keyword>
<organism evidence="1 2">
    <name type="scientific">Gluconacetobacter sacchari DSM 12717</name>
    <dbReference type="NCBI Taxonomy" id="1307940"/>
    <lineage>
        <taxon>Bacteria</taxon>
        <taxon>Pseudomonadati</taxon>
        <taxon>Pseudomonadota</taxon>
        <taxon>Alphaproteobacteria</taxon>
        <taxon>Acetobacterales</taxon>
        <taxon>Acetobacteraceae</taxon>
        <taxon>Gluconacetobacter</taxon>
    </lineage>
</organism>
<gene>
    <name evidence="1" type="ORF">AA12717_1125</name>
</gene>
<reference evidence="1" key="1">
    <citation type="submission" date="2013-04" db="EMBL/GenBank/DDBJ databases">
        <title>The genome sequencing project of 58 acetic acid bacteria.</title>
        <authorList>
            <person name="Okamoto-Kainuma A."/>
            <person name="Ishikawa M."/>
            <person name="Umino S."/>
            <person name="Koizumi Y."/>
            <person name="Shiwa Y."/>
            <person name="Yoshikawa H."/>
            <person name="Matsutani M."/>
            <person name="Matsushita K."/>
        </authorList>
    </citation>
    <scope>NUCLEOTIDE SEQUENCE</scope>
    <source>
        <strain evidence="1">DSM 12717</strain>
    </source>
</reference>
<name>A0ABQ0P4Q9_9PROT</name>
<proteinExistence type="predicted"/>
<comment type="caution">
    <text evidence="1">The sequence shown here is derived from an EMBL/GenBank/DDBJ whole genome shotgun (WGS) entry which is preliminary data.</text>
</comment>
<evidence type="ECO:0000313" key="1">
    <source>
        <dbReference type="EMBL" id="GBQ22227.1"/>
    </source>
</evidence>
<dbReference type="EMBL" id="BAQP01000048">
    <property type="protein sequence ID" value="GBQ22227.1"/>
    <property type="molecule type" value="Genomic_DNA"/>
</dbReference>